<comment type="similarity">
    <text evidence="2">Belongs to the glutamate-gated ion channel (TC 1.A.10.1) family.</text>
</comment>
<feature type="transmembrane region" description="Helical" evidence="9">
    <location>
        <begin position="240"/>
        <end position="261"/>
    </location>
</feature>
<dbReference type="KEGG" id="dpx:DAPPUDRAFT_313606"/>
<keyword evidence="3" id="KW-1003">Cell membrane</keyword>
<keyword evidence="6 9" id="KW-0472">Membrane</keyword>
<evidence type="ECO:0000256" key="8">
    <source>
        <dbReference type="ARBA" id="ARBA00023180"/>
    </source>
</evidence>
<dbReference type="GO" id="GO:0015276">
    <property type="term" value="F:ligand-gated monoatomic ion channel activity"/>
    <property type="evidence" value="ECO:0007669"/>
    <property type="project" value="InterPro"/>
</dbReference>
<keyword evidence="4 9" id="KW-0812">Transmembrane</keyword>
<dbReference type="GO" id="GO:0005886">
    <property type="term" value="C:plasma membrane"/>
    <property type="evidence" value="ECO:0007669"/>
    <property type="project" value="UniProtKB-SubCell"/>
</dbReference>
<feature type="signal peptide" evidence="10">
    <location>
        <begin position="1"/>
        <end position="22"/>
    </location>
</feature>
<dbReference type="GO" id="GO:0050906">
    <property type="term" value="P:detection of stimulus involved in sensory perception"/>
    <property type="evidence" value="ECO:0007669"/>
    <property type="project" value="UniProtKB-ARBA"/>
</dbReference>
<dbReference type="PANTHER" id="PTHR42643">
    <property type="entry name" value="IONOTROPIC RECEPTOR 20A-RELATED"/>
    <property type="match status" value="1"/>
</dbReference>
<comment type="subcellular location">
    <subcellularLocation>
        <location evidence="1">Cell membrane</location>
        <topology evidence="1">Multi-pass membrane protein</topology>
    </subcellularLocation>
</comment>
<organism evidence="12 13">
    <name type="scientific">Daphnia pulex</name>
    <name type="common">Water flea</name>
    <dbReference type="NCBI Taxonomy" id="6669"/>
    <lineage>
        <taxon>Eukaryota</taxon>
        <taxon>Metazoa</taxon>
        <taxon>Ecdysozoa</taxon>
        <taxon>Arthropoda</taxon>
        <taxon>Crustacea</taxon>
        <taxon>Branchiopoda</taxon>
        <taxon>Diplostraca</taxon>
        <taxon>Cladocera</taxon>
        <taxon>Anomopoda</taxon>
        <taxon>Daphniidae</taxon>
        <taxon>Daphnia</taxon>
    </lineage>
</organism>
<dbReference type="PhylomeDB" id="E9G3L2"/>
<dbReference type="FunCoup" id="E9G3L2">
    <property type="interactions" value="63"/>
</dbReference>
<dbReference type="AlphaFoldDB" id="E9G3L2"/>
<dbReference type="eggNOG" id="KOG1052">
    <property type="taxonomic scope" value="Eukaryota"/>
</dbReference>
<evidence type="ECO:0000256" key="1">
    <source>
        <dbReference type="ARBA" id="ARBA00004651"/>
    </source>
</evidence>
<feature type="chain" id="PRO_5003240589" description="Ionotropic glutamate receptor C-terminal domain-containing protein" evidence="10">
    <location>
        <begin position="23"/>
        <end position="460"/>
    </location>
</feature>
<proteinExistence type="inferred from homology"/>
<dbReference type="Pfam" id="PF00060">
    <property type="entry name" value="Lig_chan"/>
    <property type="match status" value="1"/>
</dbReference>
<dbReference type="InterPro" id="IPR001320">
    <property type="entry name" value="Iontro_rcpt_C"/>
</dbReference>
<evidence type="ECO:0000256" key="7">
    <source>
        <dbReference type="ARBA" id="ARBA00023170"/>
    </source>
</evidence>
<evidence type="ECO:0000313" key="12">
    <source>
        <dbReference type="EMBL" id="EFX85969.1"/>
    </source>
</evidence>
<evidence type="ECO:0000256" key="2">
    <source>
        <dbReference type="ARBA" id="ARBA00008685"/>
    </source>
</evidence>
<evidence type="ECO:0000256" key="4">
    <source>
        <dbReference type="ARBA" id="ARBA00022692"/>
    </source>
</evidence>
<keyword evidence="10" id="KW-0732">Signal</keyword>
<evidence type="ECO:0000256" key="6">
    <source>
        <dbReference type="ARBA" id="ARBA00023136"/>
    </source>
</evidence>
<keyword evidence="8" id="KW-0325">Glycoprotein</keyword>
<evidence type="ECO:0000313" key="13">
    <source>
        <dbReference type="Proteomes" id="UP000000305"/>
    </source>
</evidence>
<accession>E9G3L2</accession>
<dbReference type="FunFam" id="1.10.287.70:FF:000211">
    <property type="entry name" value="Uncharacterized protein"/>
    <property type="match status" value="1"/>
</dbReference>
<dbReference type="InParanoid" id="E9G3L2"/>
<dbReference type="OMA" id="ANECFAD"/>
<feature type="transmembrane region" description="Helical" evidence="9">
    <location>
        <begin position="434"/>
        <end position="455"/>
    </location>
</feature>
<evidence type="ECO:0000256" key="3">
    <source>
        <dbReference type="ARBA" id="ARBA00022475"/>
    </source>
</evidence>
<keyword evidence="7" id="KW-0675">Receptor</keyword>
<dbReference type="Proteomes" id="UP000000305">
    <property type="component" value="Unassembled WGS sequence"/>
</dbReference>
<feature type="transmembrane region" description="Helical" evidence="9">
    <location>
        <begin position="210"/>
        <end position="228"/>
    </location>
</feature>
<evidence type="ECO:0000256" key="10">
    <source>
        <dbReference type="SAM" id="SignalP"/>
    </source>
</evidence>
<evidence type="ECO:0000256" key="5">
    <source>
        <dbReference type="ARBA" id="ARBA00022989"/>
    </source>
</evidence>
<sequence length="460" mass="52406">MFIMKNHSIIVALFLITNVDFSAENDLGGHHFNYLVFDNPPFDTVTRGPNGTFTFYGSDYYLTDWIASKFNFTYSFVLINQTIAEKYGTHEALFYQLINDKDVDGIACSFYLTMDRVERMDYTFFTWSESFSLVVPRPGEESRLFAFIGPFQPSVWMLVFINLIVIIGTMTLFTWCYNGCFTVVSTDEAIVDSESTTRHNRNVSRQRSNFIFFGYHITYVINTITNQGGREAFSRNSFRVLAGVWVLCATVLVNSYTGIVISSLTKPKMKPSIESFEDLAASSEIGVVLRHDTSIGEQILKATSGVYKVLGDKARRHPDQILGDPFKLTAKLQTGHYAYPFLRTFGIAFVGSQYKKDKKCRFKTSKMLPVSTGFYSLLFKKGSSYTKTISQGLMNLWESGFMMFWVRNLPTIPKANECFADEKNRVSRLDPIRLSDLTSAFLILGIAFFCFVNWAEAVER</sequence>
<name>E9G3L2_DAPPU</name>
<dbReference type="InterPro" id="IPR052192">
    <property type="entry name" value="Insect_Ionotropic_Sensory_Rcpt"/>
</dbReference>
<reference evidence="12 13" key="1">
    <citation type="journal article" date="2011" name="Science">
        <title>The ecoresponsive genome of Daphnia pulex.</title>
        <authorList>
            <person name="Colbourne J.K."/>
            <person name="Pfrender M.E."/>
            <person name="Gilbert D."/>
            <person name="Thomas W.K."/>
            <person name="Tucker A."/>
            <person name="Oakley T.H."/>
            <person name="Tokishita S."/>
            <person name="Aerts A."/>
            <person name="Arnold G.J."/>
            <person name="Basu M.K."/>
            <person name="Bauer D.J."/>
            <person name="Caceres C.E."/>
            <person name="Carmel L."/>
            <person name="Casola C."/>
            <person name="Choi J.H."/>
            <person name="Detter J.C."/>
            <person name="Dong Q."/>
            <person name="Dusheyko S."/>
            <person name="Eads B.D."/>
            <person name="Frohlich T."/>
            <person name="Geiler-Samerotte K.A."/>
            <person name="Gerlach D."/>
            <person name="Hatcher P."/>
            <person name="Jogdeo S."/>
            <person name="Krijgsveld J."/>
            <person name="Kriventseva E.V."/>
            <person name="Kultz D."/>
            <person name="Laforsch C."/>
            <person name="Lindquist E."/>
            <person name="Lopez J."/>
            <person name="Manak J.R."/>
            <person name="Muller J."/>
            <person name="Pangilinan J."/>
            <person name="Patwardhan R.P."/>
            <person name="Pitluck S."/>
            <person name="Pritham E.J."/>
            <person name="Rechtsteiner A."/>
            <person name="Rho M."/>
            <person name="Rogozin I.B."/>
            <person name="Sakarya O."/>
            <person name="Salamov A."/>
            <person name="Schaack S."/>
            <person name="Shapiro H."/>
            <person name="Shiga Y."/>
            <person name="Skalitzky C."/>
            <person name="Smith Z."/>
            <person name="Souvorov A."/>
            <person name="Sung W."/>
            <person name="Tang Z."/>
            <person name="Tsuchiya D."/>
            <person name="Tu H."/>
            <person name="Vos H."/>
            <person name="Wang M."/>
            <person name="Wolf Y.I."/>
            <person name="Yamagata H."/>
            <person name="Yamada T."/>
            <person name="Ye Y."/>
            <person name="Shaw J.R."/>
            <person name="Andrews J."/>
            <person name="Crease T.J."/>
            <person name="Tang H."/>
            <person name="Lucas S.M."/>
            <person name="Robertson H.M."/>
            <person name="Bork P."/>
            <person name="Koonin E.V."/>
            <person name="Zdobnov E.M."/>
            <person name="Grigoriev I.V."/>
            <person name="Lynch M."/>
            <person name="Boore J.L."/>
        </authorList>
    </citation>
    <scope>NUCLEOTIDE SEQUENCE [LARGE SCALE GENOMIC DNA]</scope>
</reference>
<dbReference type="Gene3D" id="3.40.190.10">
    <property type="entry name" value="Periplasmic binding protein-like II"/>
    <property type="match status" value="1"/>
</dbReference>
<dbReference type="FunFam" id="3.40.190.10:FF:000218">
    <property type="entry name" value="Uncharacterized protein"/>
    <property type="match status" value="1"/>
</dbReference>
<dbReference type="SUPFAM" id="SSF53850">
    <property type="entry name" value="Periplasmic binding protein-like II"/>
    <property type="match status" value="1"/>
</dbReference>
<gene>
    <name evidence="12" type="ORF">DAPPUDRAFT_313606</name>
</gene>
<dbReference type="EMBL" id="GL732531">
    <property type="protein sequence ID" value="EFX85969.1"/>
    <property type="molecule type" value="Genomic_DNA"/>
</dbReference>
<keyword evidence="5 9" id="KW-1133">Transmembrane helix</keyword>
<evidence type="ECO:0000256" key="9">
    <source>
        <dbReference type="SAM" id="Phobius"/>
    </source>
</evidence>
<dbReference type="PANTHER" id="PTHR42643:SF24">
    <property type="entry name" value="IONOTROPIC RECEPTOR 60A"/>
    <property type="match status" value="1"/>
</dbReference>
<protein>
    <recommendedName>
        <fullName evidence="11">Ionotropic glutamate receptor C-terminal domain-containing protein</fullName>
    </recommendedName>
</protein>
<dbReference type="HOGENOM" id="CLU_007257_4_0_1"/>
<feature type="domain" description="Ionotropic glutamate receptor C-terminal" evidence="11">
    <location>
        <begin position="154"/>
        <end position="448"/>
    </location>
</feature>
<feature type="transmembrane region" description="Helical" evidence="9">
    <location>
        <begin position="155"/>
        <end position="177"/>
    </location>
</feature>
<keyword evidence="13" id="KW-1185">Reference proteome</keyword>
<dbReference type="OrthoDB" id="5984008at2759"/>
<evidence type="ECO:0000259" key="11">
    <source>
        <dbReference type="Pfam" id="PF00060"/>
    </source>
</evidence>
<dbReference type="Gene3D" id="1.10.287.70">
    <property type="match status" value="1"/>
</dbReference>